<dbReference type="KEGG" id="vg:56136060"/>
<protein>
    <submittedName>
        <fullName evidence="1">Uncharacterized protein</fullName>
    </submittedName>
</protein>
<dbReference type="Proteomes" id="UP000320799">
    <property type="component" value="Segment"/>
</dbReference>
<accession>A0A514CSZ2</accession>
<dbReference type="RefSeq" id="YP_009903784.1">
    <property type="nucleotide sequence ID" value="NC_049849.1"/>
</dbReference>
<reference evidence="1 2" key="1">
    <citation type="submission" date="2019-06" db="EMBL/GenBank/DDBJ databases">
        <authorList>
            <person name="Kincaid V.D."/>
            <person name="Fuller A."/>
            <person name="Hodges K."/>
            <person name="Bansal M."/>
            <person name="Essig J."/>
            <person name="Johnson A."/>
        </authorList>
    </citation>
    <scope>NUCLEOTIDE SEQUENCE [LARGE SCALE GENOMIC DNA]</scope>
</reference>
<proteinExistence type="predicted"/>
<evidence type="ECO:0000313" key="1">
    <source>
        <dbReference type="EMBL" id="QDH83585.1"/>
    </source>
</evidence>
<dbReference type="GeneID" id="56136060"/>
<dbReference type="EMBL" id="MN094788">
    <property type="protein sequence ID" value="QDH83585.1"/>
    <property type="molecule type" value="Genomic_DNA"/>
</dbReference>
<name>A0A514CSZ2_9CAUD</name>
<evidence type="ECO:0000313" key="2">
    <source>
        <dbReference type="Proteomes" id="UP000320799"/>
    </source>
</evidence>
<sequence>MFKPGDLAIITRGPGIGQIVQLKYCPLGCSHNVEVAETGDNINAVKLEGQTWQVHTKHGTPWVVEAQGMPVLWVSGGGVPRAFHLFIKGETQLRKLEDDPTPAEVLETELECV</sequence>
<organism evidence="1 2">
    <name type="scientific">Achromobacter phage Motura</name>
    <dbReference type="NCBI Taxonomy" id="2591403"/>
    <lineage>
        <taxon>Viruses</taxon>
        <taxon>Duplodnaviria</taxon>
        <taxon>Heunggongvirae</taxon>
        <taxon>Uroviricota</taxon>
        <taxon>Caudoviricetes</taxon>
        <taxon>Moturavirus</taxon>
        <taxon>Moturavirus motura</taxon>
    </lineage>
</organism>
<keyword evidence="2" id="KW-1185">Reference proteome</keyword>